<dbReference type="GO" id="GO:0070041">
    <property type="term" value="F:rRNA (uridine-C5-)-methyltransferase activity"/>
    <property type="evidence" value="ECO:0007669"/>
    <property type="project" value="TreeGrafter"/>
</dbReference>
<dbReference type="PROSITE" id="PS01230">
    <property type="entry name" value="TRMA_1"/>
    <property type="match status" value="1"/>
</dbReference>
<dbReference type="Gene3D" id="2.40.50.1070">
    <property type="match status" value="1"/>
</dbReference>
<keyword evidence="8" id="KW-1185">Reference proteome</keyword>
<comment type="caution">
    <text evidence="7">The sequence shown here is derived from an EMBL/GenBank/DDBJ whole genome shotgun (WGS) entry which is preliminary data.</text>
</comment>
<dbReference type="NCBIfam" id="TIGR00479">
    <property type="entry name" value="rumA"/>
    <property type="match status" value="1"/>
</dbReference>
<comment type="similarity">
    <text evidence="4">Belongs to the class I-like SAM-binding methyltransferase superfamily. RNA M5U methyltransferase family.</text>
</comment>
<gene>
    <name evidence="7" type="ORF">FD31_GL001609</name>
</gene>
<evidence type="ECO:0000259" key="6">
    <source>
        <dbReference type="PROSITE" id="PS50926"/>
    </source>
</evidence>
<dbReference type="InterPro" id="IPR010280">
    <property type="entry name" value="U5_MeTrfase_fam"/>
</dbReference>
<dbReference type="InterPro" id="IPR012340">
    <property type="entry name" value="NA-bd_OB-fold"/>
</dbReference>
<evidence type="ECO:0000256" key="4">
    <source>
        <dbReference type="PROSITE-ProRule" id="PRU01024"/>
    </source>
</evidence>
<name>A0A0R1WAA7_9LACO</name>
<evidence type="ECO:0000313" key="8">
    <source>
        <dbReference type="Proteomes" id="UP000051302"/>
    </source>
</evidence>
<dbReference type="Pfam" id="PF01938">
    <property type="entry name" value="TRAM"/>
    <property type="match status" value="1"/>
</dbReference>
<feature type="active site" evidence="5">
    <location>
        <position position="430"/>
    </location>
</feature>
<dbReference type="InterPro" id="IPR030391">
    <property type="entry name" value="MeTrfase_TrmA_CS"/>
</dbReference>
<feature type="domain" description="TRAM" evidence="6">
    <location>
        <begin position="21"/>
        <end position="79"/>
    </location>
</feature>
<proteinExistence type="inferred from homology"/>
<dbReference type="InterPro" id="IPR002792">
    <property type="entry name" value="TRAM_dom"/>
</dbReference>
<dbReference type="SUPFAM" id="SSF53335">
    <property type="entry name" value="S-adenosyl-L-methionine-dependent methyltransferases"/>
    <property type="match status" value="1"/>
</dbReference>
<evidence type="ECO:0000256" key="2">
    <source>
        <dbReference type="ARBA" id="ARBA00022679"/>
    </source>
</evidence>
<evidence type="ECO:0000313" key="7">
    <source>
        <dbReference type="EMBL" id="KRM14842.1"/>
    </source>
</evidence>
<evidence type="ECO:0000256" key="5">
    <source>
        <dbReference type="PROSITE-ProRule" id="PRU10015"/>
    </source>
</evidence>
<dbReference type="STRING" id="1423774.FD31_GL001609"/>
<accession>A0A0R1WAA7</accession>
<dbReference type="FunFam" id="3.40.50.150:FF:000009">
    <property type="entry name" value="23S rRNA (Uracil(1939)-C(5))-methyltransferase RlmD"/>
    <property type="match status" value="1"/>
</dbReference>
<organism evidence="7 8">
    <name type="scientific">Companilactobacillus nantensis DSM 16982</name>
    <dbReference type="NCBI Taxonomy" id="1423774"/>
    <lineage>
        <taxon>Bacteria</taxon>
        <taxon>Bacillati</taxon>
        <taxon>Bacillota</taxon>
        <taxon>Bacilli</taxon>
        <taxon>Lactobacillales</taxon>
        <taxon>Lactobacillaceae</taxon>
        <taxon>Companilactobacillus</taxon>
    </lineage>
</organism>
<dbReference type="Pfam" id="PF05958">
    <property type="entry name" value="tRNA_U5-meth_tr"/>
    <property type="match status" value="1"/>
</dbReference>
<dbReference type="PATRIC" id="fig|1423774.3.peg.1665"/>
<dbReference type="FunFam" id="2.40.50.1070:FF:000003">
    <property type="entry name" value="23S rRNA (Uracil-5-)-methyltransferase RumA"/>
    <property type="match status" value="1"/>
</dbReference>
<keyword evidence="2 4" id="KW-0808">Transferase</keyword>
<dbReference type="InterPro" id="IPR029063">
    <property type="entry name" value="SAM-dependent_MTases_sf"/>
</dbReference>
<dbReference type="CDD" id="cd02440">
    <property type="entry name" value="AdoMet_MTases"/>
    <property type="match status" value="1"/>
</dbReference>
<dbReference type="Proteomes" id="UP000051302">
    <property type="component" value="Unassembled WGS sequence"/>
</dbReference>
<dbReference type="PANTHER" id="PTHR11061">
    <property type="entry name" value="RNA M5U METHYLTRANSFERASE"/>
    <property type="match status" value="1"/>
</dbReference>
<dbReference type="Gene3D" id="3.40.50.150">
    <property type="entry name" value="Vaccinia Virus protein VP39"/>
    <property type="match status" value="1"/>
</dbReference>
<protein>
    <submittedName>
        <fullName evidence="7">RNA methyltransferase</fullName>
    </submittedName>
</protein>
<evidence type="ECO:0000256" key="3">
    <source>
        <dbReference type="ARBA" id="ARBA00022691"/>
    </source>
</evidence>
<sequence length="472" mass="53898">MSLSQKHSKEKFMPTNNITQELKVGDRFPLTIKRIGINGEGIGFFKHVIVFVPKAVPEDIIVCELTDVHERFLNGRIHKIRKPSRFRNPDTPELAAEVGGLEFAHINYKDQLHFKSNILRESLEKYKPYAHEKYMIKPTVSSVQQEKYRNKAQFPIQEIDGEIRCGLYKTGTQELVDLTEMPTQMDLTMSAMRKIVQMIKDLKIPVFNPENKSGILSMIVIRESVEFNQLQVTFITRSPKFIKEHQLIERIQKEIPEVSSISQNINKEDKAGVWGDETKLLWGDEYLQEDINGYTFNFSPRAFLQLNSLQTDKLYDLVGQALEPNQRDVLLDAYCGVGTIGITMADKVKQIYGIEIIPEAIEDAKENAKLNDVDNAEYYVGSADVIYPQLLEDGKTVNAVVVDPPRTGLDNKLIAALNRNPVNKLVYVSCNPSTLAKDLVTLTKEYRVIYLQPVDMFPQTPHVETIVKLVRR</sequence>
<evidence type="ECO:0000256" key="1">
    <source>
        <dbReference type="ARBA" id="ARBA00022603"/>
    </source>
</evidence>
<dbReference type="EMBL" id="AZFV01000030">
    <property type="protein sequence ID" value="KRM14842.1"/>
    <property type="molecule type" value="Genomic_DNA"/>
</dbReference>
<dbReference type="PANTHER" id="PTHR11061:SF45">
    <property type="match status" value="1"/>
</dbReference>
<dbReference type="SUPFAM" id="SSF50249">
    <property type="entry name" value="Nucleic acid-binding proteins"/>
    <property type="match status" value="1"/>
</dbReference>
<dbReference type="AlphaFoldDB" id="A0A0R1WAA7"/>
<dbReference type="InterPro" id="IPR030390">
    <property type="entry name" value="MeTrfase_TrmA_AS"/>
</dbReference>
<feature type="active site" description="Nucleophile" evidence="4">
    <location>
        <position position="430"/>
    </location>
</feature>
<dbReference type="Gene3D" id="2.40.50.140">
    <property type="entry name" value="Nucleic acid-binding proteins"/>
    <property type="match status" value="1"/>
</dbReference>
<dbReference type="PROSITE" id="PS01231">
    <property type="entry name" value="TRMA_2"/>
    <property type="match status" value="1"/>
</dbReference>
<feature type="binding site" evidence="4">
    <location>
        <position position="355"/>
    </location>
    <ligand>
        <name>S-adenosyl-L-methionine</name>
        <dbReference type="ChEBI" id="CHEBI:59789"/>
    </ligand>
</feature>
<feature type="binding site" evidence="4">
    <location>
        <position position="334"/>
    </location>
    <ligand>
        <name>S-adenosyl-L-methionine</name>
        <dbReference type="ChEBI" id="CHEBI:59789"/>
    </ligand>
</feature>
<feature type="binding site" evidence="4">
    <location>
        <position position="305"/>
    </location>
    <ligand>
        <name>S-adenosyl-L-methionine</name>
        <dbReference type="ChEBI" id="CHEBI:59789"/>
    </ligand>
</feature>
<keyword evidence="3 4" id="KW-0949">S-adenosyl-L-methionine</keyword>
<keyword evidence="1 4" id="KW-0489">Methyltransferase</keyword>
<dbReference type="PROSITE" id="PS51687">
    <property type="entry name" value="SAM_MT_RNA_M5U"/>
    <property type="match status" value="1"/>
</dbReference>
<feature type="binding site" evidence="4">
    <location>
        <position position="403"/>
    </location>
    <ligand>
        <name>S-adenosyl-L-methionine</name>
        <dbReference type="ChEBI" id="CHEBI:59789"/>
    </ligand>
</feature>
<dbReference type="GO" id="GO:0070475">
    <property type="term" value="P:rRNA base methylation"/>
    <property type="evidence" value="ECO:0007669"/>
    <property type="project" value="TreeGrafter"/>
</dbReference>
<dbReference type="PROSITE" id="PS50926">
    <property type="entry name" value="TRAM"/>
    <property type="match status" value="1"/>
</dbReference>
<reference evidence="7 8" key="1">
    <citation type="journal article" date="2015" name="Genome Announc.">
        <title>Expanding the biotechnology potential of lactobacilli through comparative genomics of 213 strains and associated genera.</title>
        <authorList>
            <person name="Sun Z."/>
            <person name="Harris H.M."/>
            <person name="McCann A."/>
            <person name="Guo C."/>
            <person name="Argimon S."/>
            <person name="Zhang W."/>
            <person name="Yang X."/>
            <person name="Jeffery I.B."/>
            <person name="Cooney J.C."/>
            <person name="Kagawa T.F."/>
            <person name="Liu W."/>
            <person name="Song Y."/>
            <person name="Salvetti E."/>
            <person name="Wrobel A."/>
            <person name="Rasinkangas P."/>
            <person name="Parkhill J."/>
            <person name="Rea M.C."/>
            <person name="O'Sullivan O."/>
            <person name="Ritari J."/>
            <person name="Douillard F.P."/>
            <person name="Paul Ross R."/>
            <person name="Yang R."/>
            <person name="Briner A.E."/>
            <person name="Felis G.E."/>
            <person name="de Vos W.M."/>
            <person name="Barrangou R."/>
            <person name="Klaenhammer T.R."/>
            <person name="Caufield P.W."/>
            <person name="Cui Y."/>
            <person name="Zhang H."/>
            <person name="O'Toole P.W."/>
        </authorList>
    </citation>
    <scope>NUCLEOTIDE SEQUENCE [LARGE SCALE GENOMIC DNA]</scope>
    <source>
        <strain evidence="7 8">DSM 16982</strain>
    </source>
</reference>